<feature type="region of interest" description="Disordered" evidence="1">
    <location>
        <begin position="577"/>
        <end position="599"/>
    </location>
</feature>
<feature type="compositionally biased region" description="Low complexity" evidence="1">
    <location>
        <begin position="584"/>
        <end position="599"/>
    </location>
</feature>
<accession>A0A133NRQ9</accession>
<organism evidence="3 4">
    <name type="scientific">Gardnerella vaginalis</name>
    <dbReference type="NCBI Taxonomy" id="2702"/>
    <lineage>
        <taxon>Bacteria</taxon>
        <taxon>Bacillati</taxon>
        <taxon>Actinomycetota</taxon>
        <taxon>Actinomycetes</taxon>
        <taxon>Bifidobacteriales</taxon>
        <taxon>Bifidobacteriaceae</taxon>
        <taxon>Gardnerella</taxon>
    </lineage>
</organism>
<sequence>MRSMDGLIHGTYNGSWVGAKGQSPNTLPVDEVHDYVFMRKEPKPDGSGYIWDVLFNMGARIHGAADAWNYFTVPDTQKLDVSKKDPVTGEYNQYIRRYQFNDKSIKGCKADWVNPNGFCANVETRSISDGQTLENEWSSFAKRDKGFFLGRDSYTGVYKGGAQTRSNINFASCSGEYGFDCVNSTRWGALNDFQRTNGPQIPNFDVPGINNAYALLINNLKNSVRDRSSLIFAFYNNVYSNTRIPYGYHIHFTTSNVTNSENKNPFYGAGSYFGNRYNSGQASPADPYNKTNLNVRGIRRYRMLNNQWYGVSNIIDMFMTKYSFLRGTGTGPFNSDNGQELAKNGLRVRSLLLNPIEQKVCSEYHNTDCPTDSNIHARTELSITPAIGKNGGNKRGNLWWRNNQGLDKVNTEDSAFGDQSANLEYFNNKLQMGQSVPVPYQIIGQSDVFKPLETQEWQPNQVDKYYSTSKEFKAFDFVNFPDKKSIIYKQAKARFPRLWMPDPNKKDYGSVKNNYYPLSEKFKDNNGAVNNDIKTRAIYDVSWAKEDGSVASKTLRDAVAKIAVRLPVVDAYNACNHDRKSKNTRNSNSNNNGNSSNLCSSYPVEGTERYIWRFYDVPSNSKRIGDDLTEVEKSRFLQRAKNDYVDSVSNGIVRYKTFERKGDHNVEYMMLQRGGENSIQVLPMVVGVKYAKIIYYDDSKALMPVVFTRIDDEKPTIDVKVSIDNGSAQSVPEKGLNVPFGSNIKFFVQGHDDRHVSLGVKKQNGRIGSKYDDIAELNKAFTTISFSSDFDQTNHKNTRTDQSGYINTTPANATLGLADVGKTPEFTFHAWDDAGNEVSKTIKLKVTRDGFDKPTVWWQKQDNGHYDGKVRLLPSAKSVKMVFVRIWKRGDKKPVDDSGNKYSAINTKCPTSGFCNGIILTKNDVPDAKGKLWKQVNNDGNPFFKNMIAPLSGISFEEKNGGLEITIPENLAEIGSRIYVDIANGSSTGSLTQDGTKSDPLPLEIKWPNGLVQANPYELNPSERHALVQRIRLANERLKWRGDEIGFVNDGKNNGYTDGKNDPNGKYSCNQDSDKQYKICLTLNPYGKNNADGKSTEKQLTAIKKTGTGADTSDDQTLTTVLDPKQKKITRFVDIRRDYDWKWSSNKLQDRNMDPGFEMRGSAEQGNQYFVYRWNINSANNQNVHLNKALDLLQGKPKGVDANNPQPSIRPLGNNLGQEAILKTNVERDNGGYGSLPNRGDGKGYKLKNGEWVNIADLVRLVDLGGGQRVSPDEPITSKDYSVQKQSYLIAGGEGYNDRIAGEDVNISLDKKKHYSGIVSKTKDNKYIQYPFESQIYVVNGEINKDLEIRGEGDKNNTRNVINVIFVPVDLNKPTISPKSNKTWLGKCNGSSCANPVTLDEDGKDFKNSNGLFNIAELLKFDDDFNKSNGENNDVLKRTLSIYVEAEGLKDSNNKPIRAQFVKNGVVKNNLLMQFIQKYRGKNAATATTFKLIAQIEDESGNKSDETAVGCFKIKWQPAVAPKVIAYDGNHENRVSGENVWLHDSASAVTDSNNNYNNSVVVKTDPSASRTAIYYNTLDDLKPNAKVKQFGHVFAICKSAGGKNNGSWKVCEGYESGERNSNLPKEVEKIDAKTGEVKFKQNQLAPGSVVRARSRYKYGEWTTMPGIINVDASFRSNRGAASNGGNSGGSANNSQNNNSQNNNKEFDFDSFPEDKDTEFGKYFVKNGAQAANAISPSAKTEADVLKEDDLQNVISVISDPKVDRSTVCGEKSGDTRRNAPSDCVFFSVNVNRKVVQAHPLLLTNPEKSAVRKVLREANSIPIWNDESSSEDSIESEENNVLFARTQQDEDVSNEDNLERLGYNQAKVTWIRSAYLSSANPEDKKPDYKAGNKQDSFVLTRGWRSRKVTPAPRYYHVTRFAALREAKAKNKAGKSIDVKADYEITWDTAKPYVLNRKDDPGFALVGEPGHQSLVYRYNASSKGTIGLGALQNALSFVPVDLKKESKNKSGESLAAVEKAFREKQPTLREIKGTDKEDAESRRNDFKLSDCFTLKDEFTNVPDLVAANGNYGGGNSRQIGYTGNGMSSTVLGDKYAKMAPKPAEFEKWGNKNVYSSAFTIDNALGGVDGIKFVNDTNHSSPRYVLSLSNKYARNSLVDLYGYEAKSDFSDIAGAQSIIPVYVVPVDNVKPEAISKGPLKSSTMDKPYEVTANDIKFTFTGNPDNNGKVNGKELLVDASDDFDSRDVVEKNLQVCVRWMNNNMPQDKDCTPILKRDTNGNASVDADKLQQMLVTHGNTAVYAVYAQTKDKSDNESEHYNAGKDDKKAIIGYVKITGVNVSPVALPFTGGQAAVMYTFMFGVLLALFIASGGFGRSGWLSSVLSASGFGKRSMLRSKHCKS</sequence>
<gene>
    <name evidence="3" type="ORF">HMPREF3216_00243</name>
</gene>
<comment type="caution">
    <text evidence="3">The sequence shown here is derived from an EMBL/GenBank/DDBJ whole genome shotgun (WGS) entry which is preliminary data.</text>
</comment>
<evidence type="ECO:0000313" key="4">
    <source>
        <dbReference type="Proteomes" id="UP000070558"/>
    </source>
</evidence>
<dbReference type="EMBL" id="LRQA01000020">
    <property type="protein sequence ID" value="KXA18980.1"/>
    <property type="molecule type" value="Genomic_DNA"/>
</dbReference>
<feature type="transmembrane region" description="Helical" evidence="2">
    <location>
        <begin position="2349"/>
        <end position="2369"/>
    </location>
</feature>
<keyword evidence="2" id="KW-0472">Membrane</keyword>
<name>A0A133NRQ9_GARVA</name>
<evidence type="ECO:0000256" key="2">
    <source>
        <dbReference type="SAM" id="Phobius"/>
    </source>
</evidence>
<evidence type="ECO:0000256" key="1">
    <source>
        <dbReference type="SAM" id="MobiDB-lite"/>
    </source>
</evidence>
<dbReference type="PATRIC" id="fig|2702.99.peg.245"/>
<protein>
    <recommendedName>
        <fullName evidence="5">Cell wall-binding protein</fullName>
    </recommendedName>
</protein>
<evidence type="ECO:0008006" key="5">
    <source>
        <dbReference type="Google" id="ProtNLM"/>
    </source>
</evidence>
<reference evidence="3 4" key="1">
    <citation type="submission" date="2016-01" db="EMBL/GenBank/DDBJ databases">
        <authorList>
            <person name="Oliw E.H."/>
        </authorList>
    </citation>
    <scope>NUCLEOTIDE SEQUENCE [LARGE SCALE GENOMIC DNA]</scope>
    <source>
        <strain evidence="3 4">GED7760B</strain>
    </source>
</reference>
<dbReference type="Proteomes" id="UP000070558">
    <property type="component" value="Unassembled WGS sequence"/>
</dbReference>
<feature type="compositionally biased region" description="Low complexity" evidence="1">
    <location>
        <begin position="1679"/>
        <end position="1703"/>
    </location>
</feature>
<keyword evidence="2" id="KW-0812">Transmembrane</keyword>
<feature type="region of interest" description="Disordered" evidence="1">
    <location>
        <begin position="1679"/>
        <end position="1711"/>
    </location>
</feature>
<keyword evidence="2" id="KW-1133">Transmembrane helix</keyword>
<evidence type="ECO:0000313" key="3">
    <source>
        <dbReference type="EMBL" id="KXA18980.1"/>
    </source>
</evidence>
<proteinExistence type="predicted"/>